<dbReference type="EMBL" id="JAINDJ010000008">
    <property type="protein sequence ID" value="KAG9439569.1"/>
    <property type="molecule type" value="Genomic_DNA"/>
</dbReference>
<accession>A0AAV7DUB6</accession>
<comment type="similarity">
    <text evidence="3">Belongs to the HscB family.</text>
</comment>
<dbReference type="PANTHER" id="PTHR14021:SF15">
    <property type="entry name" value="IRON-SULFUR CLUSTER CO-CHAPERONE PROTEIN HSCB"/>
    <property type="match status" value="1"/>
</dbReference>
<dbReference type="Gene3D" id="1.10.287.110">
    <property type="entry name" value="DnaJ domain"/>
    <property type="match status" value="1"/>
</dbReference>
<comment type="subcellular location">
    <subcellularLocation>
        <location evidence="2">Cytoplasm</location>
    </subcellularLocation>
    <subcellularLocation>
        <location evidence="1">Mitochondrion</location>
    </subcellularLocation>
</comment>
<dbReference type="SUPFAM" id="SSF47144">
    <property type="entry name" value="HSC20 (HSCB), C-terminal oligomerisation domain"/>
    <property type="match status" value="1"/>
</dbReference>
<dbReference type="FunFam" id="1.10.287.110:FF:000082">
    <property type="entry name" value="Iron-sulfur cluster co-chaperone protein HscB, mitochondrial"/>
    <property type="match status" value="1"/>
</dbReference>
<keyword evidence="9" id="KW-1185">Reference proteome</keyword>
<feature type="domain" description="J" evidence="7">
    <location>
        <begin position="109"/>
        <end position="181"/>
    </location>
</feature>
<dbReference type="SUPFAM" id="SSF46565">
    <property type="entry name" value="Chaperone J-domain"/>
    <property type="match status" value="1"/>
</dbReference>
<dbReference type="PROSITE" id="PS50076">
    <property type="entry name" value="DNAJ_2"/>
    <property type="match status" value="1"/>
</dbReference>
<dbReference type="PANTHER" id="PTHR14021">
    <property type="entry name" value="IRON-SULFUR CLUSTER CO-CHAPERONE PROTEIN HSCB"/>
    <property type="match status" value="1"/>
</dbReference>
<dbReference type="GO" id="GO:0044571">
    <property type="term" value="P:[2Fe-2S] cluster assembly"/>
    <property type="evidence" value="ECO:0007669"/>
    <property type="project" value="InterPro"/>
</dbReference>
<dbReference type="InterPro" id="IPR001623">
    <property type="entry name" value="DnaJ_domain"/>
</dbReference>
<dbReference type="Proteomes" id="UP000825729">
    <property type="component" value="Unassembled WGS sequence"/>
</dbReference>
<evidence type="ECO:0000256" key="3">
    <source>
        <dbReference type="ARBA" id="ARBA00010476"/>
    </source>
</evidence>
<dbReference type="InterPro" id="IPR009073">
    <property type="entry name" value="HscB_oligo_C"/>
</dbReference>
<keyword evidence="4" id="KW-0963">Cytoplasm</keyword>
<evidence type="ECO:0000259" key="7">
    <source>
        <dbReference type="PROSITE" id="PS50076"/>
    </source>
</evidence>
<evidence type="ECO:0000256" key="6">
    <source>
        <dbReference type="ARBA" id="ARBA00023186"/>
    </source>
</evidence>
<protein>
    <recommendedName>
        <fullName evidence="7">J domain-containing protein</fullName>
    </recommendedName>
</protein>
<reference evidence="8 9" key="1">
    <citation type="submission" date="2021-07" db="EMBL/GenBank/DDBJ databases">
        <title>The Aristolochia fimbriata genome: insights into angiosperm evolution, floral development and chemical biosynthesis.</title>
        <authorList>
            <person name="Jiao Y."/>
        </authorList>
    </citation>
    <scope>NUCLEOTIDE SEQUENCE [LARGE SCALE GENOMIC DNA]</scope>
    <source>
        <strain evidence="8">IBCAS-2021</strain>
        <tissue evidence="8">Leaf</tissue>
    </source>
</reference>
<evidence type="ECO:0000313" key="8">
    <source>
        <dbReference type="EMBL" id="KAG9439569.1"/>
    </source>
</evidence>
<dbReference type="FunFam" id="1.20.1280.20:FF:000002">
    <property type="entry name" value="HscB mitochondrial iron-sulfur cluster co-chaperone"/>
    <property type="match status" value="1"/>
</dbReference>
<comment type="caution">
    <text evidence="8">The sequence shown here is derived from an EMBL/GenBank/DDBJ whole genome shotgun (WGS) entry which is preliminary data.</text>
</comment>
<organism evidence="8 9">
    <name type="scientific">Aristolochia fimbriata</name>
    <name type="common">White veined hardy Dutchman's pipe vine</name>
    <dbReference type="NCBI Taxonomy" id="158543"/>
    <lineage>
        <taxon>Eukaryota</taxon>
        <taxon>Viridiplantae</taxon>
        <taxon>Streptophyta</taxon>
        <taxon>Embryophyta</taxon>
        <taxon>Tracheophyta</taxon>
        <taxon>Spermatophyta</taxon>
        <taxon>Magnoliopsida</taxon>
        <taxon>Magnoliidae</taxon>
        <taxon>Piperales</taxon>
        <taxon>Aristolochiaceae</taxon>
        <taxon>Aristolochia</taxon>
    </lineage>
</organism>
<gene>
    <name evidence="8" type="ORF">H6P81_019734</name>
</gene>
<dbReference type="Gene3D" id="1.20.1280.20">
    <property type="entry name" value="HscB, C-terminal domain"/>
    <property type="match status" value="1"/>
</dbReference>
<keyword evidence="6" id="KW-0143">Chaperone</keyword>
<dbReference type="NCBIfam" id="TIGR00714">
    <property type="entry name" value="hscB"/>
    <property type="match status" value="1"/>
</dbReference>
<sequence length="343" mass="39316">MSKAKLYVPAIRYLRSCRMGWRFPSATYQRFEVRGFSVDSVLSMGGIWVSRSCNNWFCSDYQAYSRSFCSKPMEAHSNRCWNCGSDANSVVFLVCQSCRSIQPIDQSVDYFQIFGLEKGYSIEIDGLDRKYKDWQKILHPDLVHSKSEKERTNAAEQSARVIDAYRTLSKPLLRALYLLQLEGIQVDEEKTVSDPELLSEIMEIRETVDEAKSFEELNQIKSQIQQKLEAWSNSLGDAFKNNDFESAKKSIQRMTLSLLIIDKAVEQEAMAVASTEALARNEADLSICLWALLNAKLHLTIFSVRLLGFLQNFGFKGDMHESAFYTAYLVDDPVNNKMNVKFR</sequence>
<evidence type="ECO:0000256" key="1">
    <source>
        <dbReference type="ARBA" id="ARBA00004173"/>
    </source>
</evidence>
<dbReference type="Pfam" id="PF07743">
    <property type="entry name" value="HSCB_C"/>
    <property type="match status" value="1"/>
</dbReference>
<dbReference type="GO" id="GO:0005739">
    <property type="term" value="C:mitochondrion"/>
    <property type="evidence" value="ECO:0007669"/>
    <property type="project" value="UniProtKB-SubCell"/>
</dbReference>
<evidence type="ECO:0000256" key="2">
    <source>
        <dbReference type="ARBA" id="ARBA00004496"/>
    </source>
</evidence>
<dbReference type="InterPro" id="IPR036386">
    <property type="entry name" value="HscB_C_sf"/>
</dbReference>
<evidence type="ECO:0000313" key="9">
    <source>
        <dbReference type="Proteomes" id="UP000825729"/>
    </source>
</evidence>
<dbReference type="InterPro" id="IPR036869">
    <property type="entry name" value="J_dom_sf"/>
</dbReference>
<dbReference type="AlphaFoldDB" id="A0AAV7DUB6"/>
<evidence type="ECO:0000256" key="5">
    <source>
        <dbReference type="ARBA" id="ARBA00023128"/>
    </source>
</evidence>
<evidence type="ECO:0000256" key="4">
    <source>
        <dbReference type="ARBA" id="ARBA00022490"/>
    </source>
</evidence>
<name>A0AAV7DUB6_ARIFI</name>
<dbReference type="GO" id="GO:0001671">
    <property type="term" value="F:ATPase activator activity"/>
    <property type="evidence" value="ECO:0007669"/>
    <property type="project" value="InterPro"/>
</dbReference>
<dbReference type="GO" id="GO:0051087">
    <property type="term" value="F:protein-folding chaperone binding"/>
    <property type="evidence" value="ECO:0007669"/>
    <property type="project" value="InterPro"/>
</dbReference>
<proteinExistence type="inferred from homology"/>
<keyword evidence="5" id="KW-0496">Mitochondrion</keyword>
<dbReference type="HAMAP" id="MF_00682">
    <property type="entry name" value="HscB"/>
    <property type="match status" value="1"/>
</dbReference>
<dbReference type="SMART" id="SM00271">
    <property type="entry name" value="DnaJ"/>
    <property type="match status" value="1"/>
</dbReference>
<dbReference type="InterPro" id="IPR004640">
    <property type="entry name" value="HscB"/>
</dbReference>
<dbReference type="GO" id="GO:0051259">
    <property type="term" value="P:protein complex oligomerization"/>
    <property type="evidence" value="ECO:0007669"/>
    <property type="project" value="InterPro"/>
</dbReference>